<comment type="caution">
    <text evidence="1">The sequence shown here is derived from an EMBL/GenBank/DDBJ whole genome shotgun (WGS) entry which is preliminary data.</text>
</comment>
<organism evidence="1 2">
    <name type="scientific">Toxoplasma gondii GAB2-2007-GAL-DOM2</name>
    <dbReference type="NCBI Taxonomy" id="1130820"/>
    <lineage>
        <taxon>Eukaryota</taxon>
        <taxon>Sar</taxon>
        <taxon>Alveolata</taxon>
        <taxon>Apicomplexa</taxon>
        <taxon>Conoidasida</taxon>
        <taxon>Coccidia</taxon>
        <taxon>Eucoccidiorida</taxon>
        <taxon>Eimeriorina</taxon>
        <taxon>Sarcocystidae</taxon>
        <taxon>Toxoplasma</taxon>
    </lineage>
</organism>
<keyword evidence="1" id="KW-0489">Methyltransferase</keyword>
<name>A0A086JY06_TOXGO</name>
<evidence type="ECO:0000313" key="1">
    <source>
        <dbReference type="EMBL" id="KFG37024.1"/>
    </source>
</evidence>
<dbReference type="Proteomes" id="UP000028837">
    <property type="component" value="Unassembled WGS sequence"/>
</dbReference>
<gene>
    <name evidence="1" type="ORF">TGDOM2_314770A</name>
</gene>
<dbReference type="EC" id="2.1.1.221" evidence="1"/>
<reference evidence="1 2" key="1">
    <citation type="submission" date="2014-02" db="EMBL/GenBank/DDBJ databases">
        <authorList>
            <person name="Sibley D."/>
            <person name="Venepally P."/>
            <person name="Karamycheva S."/>
            <person name="Hadjithomas M."/>
            <person name="Khan A."/>
            <person name="Brunk B."/>
            <person name="Roos D."/>
            <person name="Caler E."/>
            <person name="Lorenzi H."/>
        </authorList>
    </citation>
    <scope>NUCLEOTIDE SEQUENCE [LARGE SCALE GENOMIC DNA]</scope>
    <source>
        <strain evidence="1 2">GAB2-2007-GAL-DOM2</strain>
    </source>
</reference>
<dbReference type="EMBL" id="AHZU02001051">
    <property type="protein sequence ID" value="KFG37024.1"/>
    <property type="molecule type" value="Genomic_DNA"/>
</dbReference>
<protein>
    <submittedName>
        <fullName evidence="1">tRNA (Guanine-N1)-methyltransferase</fullName>
        <ecNumber evidence="1">2.1.1.221</ecNumber>
    </submittedName>
</protein>
<proteinExistence type="predicted"/>
<dbReference type="VEuPathDB" id="ToxoDB:TGDOM2_314770A"/>
<dbReference type="GO" id="GO:0032259">
    <property type="term" value="P:methylation"/>
    <property type="evidence" value="ECO:0007669"/>
    <property type="project" value="UniProtKB-KW"/>
</dbReference>
<keyword evidence="1" id="KW-0808">Transferase</keyword>
<dbReference type="AlphaFoldDB" id="A0A086JY06"/>
<dbReference type="GO" id="GO:0052905">
    <property type="term" value="F:tRNA (guanosine(9)-N1)-methyltransferase activity"/>
    <property type="evidence" value="ECO:0007669"/>
    <property type="project" value="UniProtKB-EC"/>
</dbReference>
<accession>A0A086JY06</accession>
<sequence>MNEKEIRSLAKQLFISYHLVRSSPSVP</sequence>
<feature type="non-terminal residue" evidence="1">
    <location>
        <position position="27"/>
    </location>
</feature>
<evidence type="ECO:0000313" key="2">
    <source>
        <dbReference type="Proteomes" id="UP000028837"/>
    </source>
</evidence>